<dbReference type="GO" id="GO:0005634">
    <property type="term" value="C:nucleus"/>
    <property type="evidence" value="ECO:0007669"/>
    <property type="project" value="TreeGrafter"/>
</dbReference>
<feature type="region of interest" description="Disordered" evidence="1">
    <location>
        <begin position="530"/>
        <end position="554"/>
    </location>
</feature>
<protein>
    <recommendedName>
        <fullName evidence="4">Ecdysoneless homolog (Drosophila)</fullName>
    </recommendedName>
</protein>
<dbReference type="PANTHER" id="PTHR13060">
    <property type="entry name" value="SGT1 PROTEIN HSGT1 SUPPRESSOR OF GCR2"/>
    <property type="match status" value="1"/>
</dbReference>
<feature type="compositionally biased region" description="Basic and acidic residues" evidence="1">
    <location>
        <begin position="535"/>
        <end position="548"/>
    </location>
</feature>
<evidence type="ECO:0000256" key="1">
    <source>
        <dbReference type="SAM" id="MobiDB-lite"/>
    </source>
</evidence>
<keyword evidence="3" id="KW-1185">Reference proteome</keyword>
<dbReference type="Proteomes" id="UP000316079">
    <property type="component" value="Unassembled WGS sequence"/>
</dbReference>
<dbReference type="OrthoDB" id="27237at2759"/>
<feature type="region of interest" description="Disordered" evidence="1">
    <location>
        <begin position="484"/>
        <end position="510"/>
    </location>
</feature>
<dbReference type="AlphaFoldDB" id="A0A553QZU4"/>
<dbReference type="Pfam" id="PF07093">
    <property type="entry name" value="SGT1"/>
    <property type="match status" value="1"/>
</dbReference>
<dbReference type="InterPro" id="IPR010770">
    <property type="entry name" value="Ecd"/>
</dbReference>
<evidence type="ECO:0008006" key="4">
    <source>
        <dbReference type="Google" id="ProtNLM"/>
    </source>
</evidence>
<proteinExistence type="predicted"/>
<dbReference type="STRING" id="623744.A0A553QZU4"/>
<comment type="caution">
    <text evidence="2">The sequence shown here is derived from an EMBL/GenBank/DDBJ whole genome shotgun (WGS) entry which is preliminary data.</text>
</comment>
<reference evidence="2 3" key="1">
    <citation type="journal article" date="2019" name="Sci. Data">
        <title>Hybrid genome assembly and annotation of Danionella translucida.</title>
        <authorList>
            <person name="Kadobianskyi M."/>
            <person name="Schulze L."/>
            <person name="Schuelke M."/>
            <person name="Judkewitz B."/>
        </authorList>
    </citation>
    <scope>NUCLEOTIDE SEQUENCE [LARGE SCALE GENOMIC DNA]</scope>
    <source>
        <strain evidence="2 3">Bolton</strain>
    </source>
</reference>
<feature type="compositionally biased region" description="Acidic residues" evidence="1">
    <location>
        <begin position="485"/>
        <end position="501"/>
    </location>
</feature>
<evidence type="ECO:0000313" key="3">
    <source>
        <dbReference type="Proteomes" id="UP000316079"/>
    </source>
</evidence>
<accession>A0A553QZU4</accession>
<dbReference type="PANTHER" id="PTHR13060:SF0">
    <property type="entry name" value="PROTEIN ECDYSONELESS HOMOLOG"/>
    <property type="match status" value="1"/>
</dbReference>
<organism evidence="2 3">
    <name type="scientific">Danionella cerebrum</name>
    <dbReference type="NCBI Taxonomy" id="2873325"/>
    <lineage>
        <taxon>Eukaryota</taxon>
        <taxon>Metazoa</taxon>
        <taxon>Chordata</taxon>
        <taxon>Craniata</taxon>
        <taxon>Vertebrata</taxon>
        <taxon>Euteleostomi</taxon>
        <taxon>Actinopterygii</taxon>
        <taxon>Neopterygii</taxon>
        <taxon>Teleostei</taxon>
        <taxon>Ostariophysi</taxon>
        <taxon>Cypriniformes</taxon>
        <taxon>Danionidae</taxon>
        <taxon>Danioninae</taxon>
        <taxon>Danionella</taxon>
    </lineage>
</organism>
<dbReference type="EMBL" id="SRMA01025362">
    <property type="protein sequence ID" value="TRY95481.1"/>
    <property type="molecule type" value="Genomic_DNA"/>
</dbReference>
<evidence type="ECO:0000313" key="2">
    <source>
        <dbReference type="EMBL" id="TRY95481.1"/>
    </source>
</evidence>
<sequence length="604" mass="67863">MDVLKRPRFPEDSVQYHLFLVSEVESVEDVLQKILQEILAEVAHLLVSYIWQHQPFSLRCLPEKEDVPAHLGGVTEFGDNVEDEWFIVYLLKHITQTFHNLAAVVHDNDGQFLLIEAAEHLPKWLDPDSSENRVFLYHGDLHIIPISTRSGEVGWPKASVPSVGQALEVLHSQKNVCLAKHTIRSALDRKLDGYPEKMQQNFHHAHCYVPAGIAAVLSRRPDLVAPAVSVFYLRDPVDLQACRAFSTFPPDTRVMTSVKFTRCLYAQLLQQTFVPNRHSGFTLPAHGFEILCSRSGQPSPEQGASVGSEPLWRGFLESLKKRGYFKNELEGSSRYRELMTSAESFFRQSLITNHRPDLHSPGDEVLKVLKSATFSLEDLKIQEAQLPPEDSDSWLDISPQELERLLQETGRGMKNNATHTKAKQEEEQEGGYSLIAVTQGMKSFINAMSSHEGAEIPRSFLAEPFSFDPDAVTNALDRLLGAKEDELDSDDFEDDYDEDEHEQNADSHEALDDMRKYMDEMDQELHGTNIGKSFTQKDKISKRADASKSPEFVEEEIQPLDVDLNLVTNLLESLSSQAGLAGPASNLLQSLGLHIPPDADSDQA</sequence>
<feature type="region of interest" description="Disordered" evidence="1">
    <location>
        <begin position="411"/>
        <end position="430"/>
    </location>
</feature>
<name>A0A553QZU4_9TELE</name>
<gene>
    <name evidence="2" type="ORF">DNTS_003973</name>
</gene>